<organism evidence="3 4">
    <name type="scientific">Fragilariopsis cylindrus CCMP1102</name>
    <dbReference type="NCBI Taxonomy" id="635003"/>
    <lineage>
        <taxon>Eukaryota</taxon>
        <taxon>Sar</taxon>
        <taxon>Stramenopiles</taxon>
        <taxon>Ochrophyta</taxon>
        <taxon>Bacillariophyta</taxon>
        <taxon>Bacillariophyceae</taxon>
        <taxon>Bacillariophycidae</taxon>
        <taxon>Bacillariales</taxon>
        <taxon>Bacillariaceae</taxon>
        <taxon>Fragilariopsis</taxon>
    </lineage>
</organism>
<gene>
    <name evidence="3" type="ORF">FRACYDRAFT_238283</name>
</gene>
<keyword evidence="2" id="KW-0812">Transmembrane</keyword>
<feature type="region of interest" description="Disordered" evidence="1">
    <location>
        <begin position="83"/>
        <end position="109"/>
    </location>
</feature>
<evidence type="ECO:0000313" key="4">
    <source>
        <dbReference type="Proteomes" id="UP000095751"/>
    </source>
</evidence>
<feature type="region of interest" description="Disordered" evidence="1">
    <location>
        <begin position="301"/>
        <end position="322"/>
    </location>
</feature>
<evidence type="ECO:0000256" key="2">
    <source>
        <dbReference type="SAM" id="Phobius"/>
    </source>
</evidence>
<keyword evidence="2" id="KW-1133">Transmembrane helix</keyword>
<dbReference type="Proteomes" id="UP000095751">
    <property type="component" value="Unassembled WGS sequence"/>
</dbReference>
<keyword evidence="4" id="KW-1185">Reference proteome</keyword>
<dbReference type="AlphaFoldDB" id="A0A1E7FII6"/>
<proteinExistence type="predicted"/>
<evidence type="ECO:0000313" key="3">
    <source>
        <dbReference type="EMBL" id="OEU17855.1"/>
    </source>
</evidence>
<dbReference type="EMBL" id="KV784357">
    <property type="protein sequence ID" value="OEU17855.1"/>
    <property type="molecule type" value="Genomic_DNA"/>
</dbReference>
<sequence length="626" mass="71949">MAMNGNHQINGFHRPNGIRGGGVLHGGGGGGGFFTRRVHRFFYWSLIFFLTNSFIIFICHHKVDQAQTNGSSNIMFSYNKNENKNEQHQQQKQKAPEAHQQEQAEETEKDNELPIFAICLLTRDDIPILSEWIAYHYHAVNLRHLIVAVDPNSKQNPKPMFDKFRNYLGKNSTHKNDNENDNDYLIIDQWSDIDFMPQYFLNGEYGLAPNFVGNIENPDQSTWYDWYSTKKGFGYHKRQDQTLVNNHRYRQTRFLSKCSHYLKTKYSKNNSDNNNNHRNIWMSTLDTDEYLAINPWMMNIPDNNNNNDKSKTKTKHENDDDNETEMAALRLEAGSVLRYLVNHSSNNKNKTKNNNGNNGNVCIPIPRLLFGSVELNTSTTTTTTTVAAADATTIKRDVTSGLIRTKRSRTDEEEYGTSYSSNNVELAYNLPRSRSTMETLRWKYHASPYDDRNFQQKVILNLNDIPYNDEIFNNINNHVHTVHRPSRILCLPESTTNFNGTLLVGRTSNDDENINNDNNGGGDGEGDGEGDVTLKIITQSPVVAYHYIGSEERYFSRPNDLRRNPKRYRERSNITYQRSNDYNWIDQWLVRFIEGDGDGEGGINGGVGIEVASILLQDHIIDVDDV</sequence>
<dbReference type="OrthoDB" id="44616at2759"/>
<feature type="region of interest" description="Disordered" evidence="1">
    <location>
        <begin position="507"/>
        <end position="530"/>
    </location>
</feature>
<name>A0A1E7FII6_9STRA</name>
<reference evidence="3 4" key="1">
    <citation type="submission" date="2016-09" db="EMBL/GenBank/DDBJ databases">
        <title>Extensive genetic diversity and differential bi-allelic expression allows diatom success in the polar Southern Ocean.</title>
        <authorList>
            <consortium name="DOE Joint Genome Institute"/>
            <person name="Mock T."/>
            <person name="Otillar R.P."/>
            <person name="Strauss J."/>
            <person name="Dupont C."/>
            <person name="Frickenhaus S."/>
            <person name="Maumus F."/>
            <person name="Mcmullan M."/>
            <person name="Sanges R."/>
            <person name="Schmutz J."/>
            <person name="Toseland A."/>
            <person name="Valas R."/>
            <person name="Veluchamy A."/>
            <person name="Ward B.J."/>
            <person name="Allen A."/>
            <person name="Barry K."/>
            <person name="Falciatore A."/>
            <person name="Ferrante M."/>
            <person name="Fortunato A.E."/>
            <person name="Gloeckner G."/>
            <person name="Gruber A."/>
            <person name="Hipkin R."/>
            <person name="Janech M."/>
            <person name="Kroth P."/>
            <person name="Leese F."/>
            <person name="Lindquist E."/>
            <person name="Lyon B.R."/>
            <person name="Martin J."/>
            <person name="Mayer C."/>
            <person name="Parker M."/>
            <person name="Quesneville H."/>
            <person name="Raymond J."/>
            <person name="Uhlig C."/>
            <person name="Valentin K.U."/>
            <person name="Worden A.Z."/>
            <person name="Armbrust E.V."/>
            <person name="Bowler C."/>
            <person name="Green B."/>
            <person name="Moulton V."/>
            <person name="Van Oosterhout C."/>
            <person name="Grigoriev I."/>
        </authorList>
    </citation>
    <scope>NUCLEOTIDE SEQUENCE [LARGE SCALE GENOMIC DNA]</scope>
    <source>
        <strain evidence="3 4">CCMP1102</strain>
    </source>
</reference>
<dbReference type="InParanoid" id="A0A1E7FII6"/>
<feature type="compositionally biased region" description="Basic and acidic residues" evidence="1">
    <location>
        <begin position="83"/>
        <end position="102"/>
    </location>
</feature>
<protein>
    <submittedName>
        <fullName evidence="3">Uncharacterized protein</fullName>
    </submittedName>
</protein>
<feature type="transmembrane region" description="Helical" evidence="2">
    <location>
        <begin position="41"/>
        <end position="58"/>
    </location>
</feature>
<evidence type="ECO:0000256" key="1">
    <source>
        <dbReference type="SAM" id="MobiDB-lite"/>
    </source>
</evidence>
<dbReference type="KEGG" id="fcy:FRACYDRAFT_238283"/>
<accession>A0A1E7FII6</accession>
<keyword evidence="2" id="KW-0472">Membrane</keyword>
<feature type="compositionally biased region" description="Basic and acidic residues" evidence="1">
    <location>
        <begin position="308"/>
        <end position="318"/>
    </location>
</feature>